<dbReference type="EMBL" id="ML004431">
    <property type="protein sequence ID" value="RKP32390.1"/>
    <property type="molecule type" value="Genomic_DNA"/>
</dbReference>
<comment type="subunit">
    <text evidence="5">Binds the proteasome.</text>
</comment>
<protein>
    <recommendedName>
        <fullName evidence="2 5">Tethering factor for nuclear proteasome STS1</fullName>
    </recommendedName>
</protein>
<dbReference type="GO" id="GO:0070628">
    <property type="term" value="F:proteasome binding"/>
    <property type="evidence" value="ECO:0007669"/>
    <property type="project" value="TreeGrafter"/>
</dbReference>
<evidence type="ECO:0000313" key="6">
    <source>
        <dbReference type="EMBL" id="RKP32390.1"/>
    </source>
</evidence>
<keyword evidence="3 5" id="KW-0653">Protein transport</keyword>
<dbReference type="GO" id="GO:0015031">
    <property type="term" value="P:protein transport"/>
    <property type="evidence" value="ECO:0007669"/>
    <property type="project" value="UniProtKB-UniRule"/>
</dbReference>
<dbReference type="GO" id="GO:0031144">
    <property type="term" value="P:proteasome localization"/>
    <property type="evidence" value="ECO:0007669"/>
    <property type="project" value="UniProtKB-UniRule"/>
</dbReference>
<keyword evidence="4 5" id="KW-0539">Nucleus</keyword>
<evidence type="ECO:0000256" key="1">
    <source>
        <dbReference type="ARBA" id="ARBA00006199"/>
    </source>
</evidence>
<dbReference type="PANTHER" id="PTHR28032">
    <property type="entry name" value="FI02826P"/>
    <property type="match status" value="1"/>
</dbReference>
<dbReference type="InterPro" id="IPR013868">
    <property type="entry name" value="Cut8/Sts1_fam"/>
</dbReference>
<comment type="subcellular location">
    <subcellularLocation>
        <location evidence="5">Cytoplasm</location>
    </subcellularLocation>
    <subcellularLocation>
        <location evidence="5">Nucleus</location>
    </subcellularLocation>
</comment>
<dbReference type="GO" id="GO:0071630">
    <property type="term" value="P:nuclear protein quality control by the ubiquitin-proteasome system"/>
    <property type="evidence" value="ECO:0007669"/>
    <property type="project" value="UniProtKB-UniRule"/>
</dbReference>
<reference evidence="7" key="1">
    <citation type="journal article" date="2018" name="Nat. Microbiol.">
        <title>Leveraging single-cell genomics to expand the fungal tree of life.</title>
        <authorList>
            <person name="Ahrendt S.R."/>
            <person name="Quandt C.A."/>
            <person name="Ciobanu D."/>
            <person name="Clum A."/>
            <person name="Salamov A."/>
            <person name="Andreopoulos B."/>
            <person name="Cheng J.F."/>
            <person name="Woyke T."/>
            <person name="Pelin A."/>
            <person name="Henrissat B."/>
            <person name="Reynolds N.K."/>
            <person name="Benny G.L."/>
            <person name="Smith M.E."/>
            <person name="James T.Y."/>
            <person name="Grigoriev I.V."/>
        </authorList>
    </citation>
    <scope>NUCLEOTIDE SEQUENCE [LARGE SCALE GENOMIC DNA]</scope>
    <source>
        <strain evidence="7">Baker2002</strain>
    </source>
</reference>
<dbReference type="InterPro" id="IPR038422">
    <property type="entry name" value="Cut8/Sts1_sf"/>
</dbReference>
<evidence type="ECO:0000256" key="3">
    <source>
        <dbReference type="ARBA" id="ARBA00022927"/>
    </source>
</evidence>
<dbReference type="Proteomes" id="UP000268321">
    <property type="component" value="Unassembled WGS sequence"/>
</dbReference>
<sequence>MPAFTDVARWNMSCHEENPGHFRPLLPGSKRLHISDDDFHSRHMAEQRNRRKNLQERRLKRARTSFIAGRLLPVSRLVEAMDQTQLKNVLETVIAQHPEVVQTIHKNVRRPSTNAIIGLVCAKAAQIAAHLPYKCDIESDYSYIRVKPYLTEFLNCISDFILNLLPPMDFVLSHSCLILHVITGLIHELPNFSNTEFQYTKSVAYQQLANLWLIVLSWQNNSQDAEGACEDVGSAEASLEWLKTVQNMKLLELMEKHNESSAGKFAAVVEHIKTELGTHAVLSNSCSPEAVAPQGSILSDLITVDYSSYSIAANTYL</sequence>
<keyword evidence="7" id="KW-1185">Reference proteome</keyword>
<dbReference type="AlphaFoldDB" id="A0A4P9ZJW3"/>
<keyword evidence="5" id="KW-0963">Cytoplasm</keyword>
<dbReference type="GO" id="GO:0005737">
    <property type="term" value="C:cytoplasm"/>
    <property type="evidence" value="ECO:0007669"/>
    <property type="project" value="UniProtKB-SubCell"/>
</dbReference>
<comment type="function">
    <text evidence="5">Involved in ubiquitin-mediated protein degradation. Regulatory factor in the ubiquitin/proteasome pathway that controls the turnover of proteasome substrates. Targets proteasomes to the nucleus and facilitates the degradation of nuclear proteins.</text>
</comment>
<evidence type="ECO:0000256" key="5">
    <source>
        <dbReference type="RuleBase" id="RU368013"/>
    </source>
</evidence>
<dbReference type="Pfam" id="PF08559">
    <property type="entry name" value="Cut8"/>
    <property type="match status" value="1"/>
</dbReference>
<evidence type="ECO:0000313" key="7">
    <source>
        <dbReference type="Proteomes" id="UP000268321"/>
    </source>
</evidence>
<dbReference type="PANTHER" id="PTHR28032:SF1">
    <property type="entry name" value="FI02826P"/>
    <property type="match status" value="1"/>
</dbReference>
<dbReference type="Gene3D" id="1.20.58.1590">
    <property type="entry name" value="Tethering factor for nuclear proteasome Cut8/Sts1"/>
    <property type="match status" value="1"/>
</dbReference>
<proteinExistence type="inferred from homology"/>
<organism evidence="6 7">
    <name type="scientific">Metschnikowia bicuspidata</name>
    <dbReference type="NCBI Taxonomy" id="27322"/>
    <lineage>
        <taxon>Eukaryota</taxon>
        <taxon>Fungi</taxon>
        <taxon>Dikarya</taxon>
        <taxon>Ascomycota</taxon>
        <taxon>Saccharomycotina</taxon>
        <taxon>Pichiomycetes</taxon>
        <taxon>Metschnikowiaceae</taxon>
        <taxon>Metschnikowia</taxon>
    </lineage>
</organism>
<dbReference type="OrthoDB" id="10061064at2759"/>
<accession>A0A4P9ZJW3</accession>
<keyword evidence="5" id="KW-0813">Transport</keyword>
<comment type="similarity">
    <text evidence="1 5">Belongs to the cut8/STS1 family.</text>
</comment>
<dbReference type="GO" id="GO:0031965">
    <property type="term" value="C:nuclear membrane"/>
    <property type="evidence" value="ECO:0007669"/>
    <property type="project" value="TreeGrafter"/>
</dbReference>
<gene>
    <name evidence="6" type="ORF">METBISCDRAFT_21379</name>
</gene>
<evidence type="ECO:0000256" key="4">
    <source>
        <dbReference type="ARBA" id="ARBA00023242"/>
    </source>
</evidence>
<evidence type="ECO:0000256" key="2">
    <source>
        <dbReference type="ARBA" id="ARBA00016204"/>
    </source>
</evidence>
<name>A0A4P9ZJW3_9ASCO</name>